<evidence type="ECO:0000256" key="2">
    <source>
        <dbReference type="ARBA" id="ARBA00010052"/>
    </source>
</evidence>
<feature type="domain" description="DNA/RNA non-specific endonuclease/pyrophosphatase/phosphodiesterase" evidence="12">
    <location>
        <begin position="68"/>
        <end position="259"/>
    </location>
</feature>
<evidence type="ECO:0000256" key="7">
    <source>
        <dbReference type="ARBA" id="ARBA00022842"/>
    </source>
</evidence>
<dbReference type="GO" id="GO:0003676">
    <property type="term" value="F:nucleic acid binding"/>
    <property type="evidence" value="ECO:0007669"/>
    <property type="project" value="InterPro"/>
</dbReference>
<accession>A0A060QJZ9</accession>
<sequence length="303" mass="32674">MFALSGLGLVFWGGSGLSGFPGLSRAYAEAPVSAGQTPGTVACAADFSGGIAPTLTAPAPTTRNTFLCNTDFAVLVSGVTHEPVWVAEHLTRDEIRHAQHQLREGKFHEETRQPEADRARLVDYQRSGFDRGHMMPSGDAPSRASQQETFSLANMVPQTPDLNRGLWAGVEKKVRELVLSEGEAYVVTGPAYRTQTPAHIGPGELPVPTSTWKAVYLPSRQAVTVYVCKNTLSPSCTQVPVATLVRVTGVDPFPTLPASMRETITRMADPETQSYHVSPALRRLTMRVLKGLIGEMFSGSSPL</sequence>
<name>A0A060QJZ9_9PROT</name>
<protein>
    <recommendedName>
        <fullName evidence="10">Endonuclease</fullName>
        <ecNumber evidence="10">3.1.30.-</ecNumber>
    </recommendedName>
</protein>
<dbReference type="Proteomes" id="UP000027583">
    <property type="component" value="Unassembled WGS sequence"/>
</dbReference>
<dbReference type="InterPro" id="IPR001604">
    <property type="entry name" value="Endo_G_ENPP1-like_dom"/>
</dbReference>
<dbReference type="PANTHER" id="PTHR13966">
    <property type="entry name" value="ENDONUCLEASE RELATED"/>
    <property type="match status" value="1"/>
</dbReference>
<dbReference type="GO" id="GO:0004521">
    <property type="term" value="F:RNA endonuclease activity"/>
    <property type="evidence" value="ECO:0007669"/>
    <property type="project" value="TreeGrafter"/>
</dbReference>
<dbReference type="InterPro" id="IPR044925">
    <property type="entry name" value="His-Me_finger_sf"/>
</dbReference>
<evidence type="ECO:0000256" key="4">
    <source>
        <dbReference type="ARBA" id="ARBA00022723"/>
    </source>
</evidence>
<feature type="domain" description="ENPP1-3/EXOG-like endonuclease/phosphodiesterase" evidence="11">
    <location>
        <begin position="69"/>
        <end position="259"/>
    </location>
</feature>
<reference evidence="13 14" key="2">
    <citation type="journal article" date="2014" name="PLoS ONE">
        <title>Evolution of mitochondria reconstructed from the energy metabolism of living bacteria.</title>
        <authorList>
            <person name="Degli Esposti M."/>
            <person name="Chouaia B."/>
            <person name="Comandatore F."/>
            <person name="Crotti E."/>
            <person name="Sassera D."/>
            <person name="Lievens P.M."/>
            <person name="Daffonchio D."/>
            <person name="Bandi C."/>
        </authorList>
    </citation>
    <scope>NUCLEOTIDE SEQUENCE [LARGE SCALE GENOMIC DNA]</scope>
    <source>
        <strain evidence="13 14">SF2.1</strain>
    </source>
</reference>
<dbReference type="PROSITE" id="PS01070">
    <property type="entry name" value="NUCLEASE_NON_SPEC"/>
    <property type="match status" value="1"/>
</dbReference>
<feature type="binding site" evidence="9">
    <location>
        <position position="163"/>
    </location>
    <ligand>
        <name>Mg(2+)</name>
        <dbReference type="ChEBI" id="CHEBI:18420"/>
        <note>catalytic</note>
    </ligand>
</feature>
<dbReference type="Gene3D" id="3.40.570.10">
    <property type="entry name" value="Extracellular Endonuclease, subunit A"/>
    <property type="match status" value="1"/>
</dbReference>
<dbReference type="EC" id="3.1.30.-" evidence="10"/>
<keyword evidence="7" id="KW-0460">Magnesium</keyword>
<dbReference type="SMART" id="SM00477">
    <property type="entry name" value="NUC"/>
    <property type="match status" value="1"/>
</dbReference>
<dbReference type="InterPro" id="IPR040255">
    <property type="entry name" value="Non-specific_endonuclease"/>
</dbReference>
<evidence type="ECO:0000313" key="14">
    <source>
        <dbReference type="Proteomes" id="UP000027583"/>
    </source>
</evidence>
<evidence type="ECO:0000256" key="5">
    <source>
        <dbReference type="ARBA" id="ARBA00022759"/>
    </source>
</evidence>
<dbReference type="Pfam" id="PF01223">
    <property type="entry name" value="Endonuclease_NS"/>
    <property type="match status" value="1"/>
</dbReference>
<keyword evidence="3 10" id="KW-0540">Nuclease</keyword>
<dbReference type="InterPro" id="IPR018524">
    <property type="entry name" value="DNA/RNA_endonuclease_AS"/>
</dbReference>
<dbReference type="AlphaFoldDB" id="A0A060QJZ9"/>
<reference evidence="13 14" key="1">
    <citation type="journal article" date="2014" name="Genome Biol. Evol.">
        <title>Acetic acid bacteria genomes reveal functional traits for adaptation to life in insect guts.</title>
        <authorList>
            <person name="Chouaia B."/>
            <person name="Gaiarsa S."/>
            <person name="Crotti E."/>
            <person name="Comandatore F."/>
            <person name="Degli Esposti M."/>
            <person name="Ricci I."/>
            <person name="Alma A."/>
            <person name="Favia G."/>
            <person name="Bandi C."/>
            <person name="Daffonchio D."/>
        </authorList>
    </citation>
    <scope>NUCLEOTIDE SEQUENCE [LARGE SCALE GENOMIC DNA]</scope>
    <source>
        <strain evidence="13 14">SF2.1</strain>
    </source>
</reference>
<dbReference type="EMBL" id="CBLX010000008">
    <property type="protein sequence ID" value="CDG39137.1"/>
    <property type="molecule type" value="Genomic_DNA"/>
</dbReference>
<evidence type="ECO:0000259" key="12">
    <source>
        <dbReference type="SMART" id="SM00892"/>
    </source>
</evidence>
<evidence type="ECO:0000256" key="10">
    <source>
        <dbReference type="RuleBase" id="RU366055"/>
    </source>
</evidence>
<evidence type="ECO:0000256" key="1">
    <source>
        <dbReference type="ARBA" id="ARBA00001946"/>
    </source>
</evidence>
<comment type="similarity">
    <text evidence="2 10">Belongs to the DNA/RNA non-specific endonuclease family.</text>
</comment>
<comment type="cofactor">
    <cofactor evidence="1 10">
        <name>Mg(2+)</name>
        <dbReference type="ChEBI" id="CHEBI:18420"/>
    </cofactor>
</comment>
<dbReference type="SUPFAM" id="SSF54060">
    <property type="entry name" value="His-Me finger endonucleases"/>
    <property type="match status" value="1"/>
</dbReference>
<dbReference type="PANTHER" id="PTHR13966:SF5">
    <property type="entry name" value="ENDONUCLEASE G, MITOCHONDRIAL"/>
    <property type="match status" value="1"/>
</dbReference>
<evidence type="ECO:0000256" key="6">
    <source>
        <dbReference type="ARBA" id="ARBA00022801"/>
    </source>
</evidence>
<keyword evidence="5 10" id="KW-0255">Endonuclease</keyword>
<evidence type="ECO:0000256" key="9">
    <source>
        <dbReference type="PIRSR" id="PIRSR640255-2"/>
    </source>
</evidence>
<evidence type="ECO:0000259" key="11">
    <source>
        <dbReference type="SMART" id="SM00477"/>
    </source>
</evidence>
<dbReference type="SMART" id="SM00892">
    <property type="entry name" value="Endonuclease_NS"/>
    <property type="match status" value="1"/>
</dbReference>
<evidence type="ECO:0000256" key="3">
    <source>
        <dbReference type="ARBA" id="ARBA00022722"/>
    </source>
</evidence>
<gene>
    <name evidence="13" type="ORF">ASAP_1092</name>
</gene>
<keyword evidence="4 9" id="KW-0479">Metal-binding</keyword>
<dbReference type="GO" id="GO:0046872">
    <property type="term" value="F:metal ion binding"/>
    <property type="evidence" value="ECO:0007669"/>
    <property type="project" value="UniProtKB-KW"/>
</dbReference>
<dbReference type="InterPro" id="IPR020821">
    <property type="entry name" value="ENPP1-3/EXOG-like_nuc-like"/>
</dbReference>
<organism evidence="13 14">
    <name type="scientific">Asaia bogorensis</name>
    <dbReference type="NCBI Taxonomy" id="91915"/>
    <lineage>
        <taxon>Bacteria</taxon>
        <taxon>Pseudomonadati</taxon>
        <taxon>Pseudomonadota</taxon>
        <taxon>Alphaproteobacteria</taxon>
        <taxon>Acetobacterales</taxon>
        <taxon>Acetobacteraceae</taxon>
        <taxon>Asaia</taxon>
    </lineage>
</organism>
<dbReference type="eggNOG" id="COG1864">
    <property type="taxonomic scope" value="Bacteria"/>
</dbReference>
<proteinExistence type="inferred from homology"/>
<evidence type="ECO:0000256" key="8">
    <source>
        <dbReference type="PIRSR" id="PIRSR640255-1"/>
    </source>
</evidence>
<evidence type="ECO:0000313" key="13">
    <source>
        <dbReference type="EMBL" id="CDG39137.1"/>
    </source>
</evidence>
<keyword evidence="6 10" id="KW-0378">Hydrolase</keyword>
<feature type="active site" description="Proton acceptor" evidence="8">
    <location>
        <position position="133"/>
    </location>
</feature>
<dbReference type="GO" id="GO:0000014">
    <property type="term" value="F:single-stranded DNA endodeoxyribonuclease activity"/>
    <property type="evidence" value="ECO:0007669"/>
    <property type="project" value="TreeGrafter"/>
</dbReference>
<comment type="caution">
    <text evidence="13">The sequence shown here is derived from an EMBL/GenBank/DDBJ whole genome shotgun (WGS) entry which is preliminary data.</text>
</comment>
<dbReference type="InterPro" id="IPR044929">
    <property type="entry name" value="DNA/RNA_non-sp_Endonuclease_sf"/>
</dbReference>